<dbReference type="EMBL" id="CP000916">
    <property type="protein sequence ID" value="ACM22379.1"/>
    <property type="molecule type" value="Genomic_DNA"/>
</dbReference>
<organism evidence="7 8">
    <name type="scientific">Thermotoga neapolitana (strain ATCC 49049 / DSM 4359 / NBRC 107923 / NS-E)</name>
    <dbReference type="NCBI Taxonomy" id="309803"/>
    <lineage>
        <taxon>Bacteria</taxon>
        <taxon>Thermotogati</taxon>
        <taxon>Thermotogota</taxon>
        <taxon>Thermotogae</taxon>
        <taxon>Thermotogales</taxon>
        <taxon>Thermotogaceae</taxon>
        <taxon>Thermotoga</taxon>
    </lineage>
</organism>
<dbReference type="Pfam" id="PF03706">
    <property type="entry name" value="LPG_synthase_TM"/>
    <property type="match status" value="1"/>
</dbReference>
<dbReference type="AlphaFoldDB" id="B9KBI3"/>
<dbReference type="eggNOG" id="COG0392">
    <property type="taxonomic scope" value="Bacteria"/>
</dbReference>
<protein>
    <submittedName>
        <fullName evidence="7">Integral membrane protein-like protein</fullName>
    </submittedName>
</protein>
<accession>B9KBI3</accession>
<feature type="transmembrane region" description="Helical" evidence="6">
    <location>
        <begin position="42"/>
        <end position="61"/>
    </location>
</feature>
<dbReference type="HOGENOM" id="CLU_039146_3_0_0"/>
<keyword evidence="5 6" id="KW-0472">Membrane</keyword>
<feature type="transmembrane region" description="Helical" evidence="6">
    <location>
        <begin position="82"/>
        <end position="101"/>
    </location>
</feature>
<dbReference type="InterPro" id="IPR022791">
    <property type="entry name" value="L-PG_synthase/AglD"/>
</dbReference>
<evidence type="ECO:0000313" key="8">
    <source>
        <dbReference type="Proteomes" id="UP000000445"/>
    </source>
</evidence>
<dbReference type="PANTHER" id="PTHR37693">
    <property type="entry name" value="PHOSPHATIDYLGLYCEROL LYSYLTRANSFERASE"/>
    <property type="match status" value="1"/>
</dbReference>
<sequence length="344" mass="40043">MRDLSKKEWINIILALVFGFVAVFFIFRGIDPREFFEYFRPQSLLHILLLCGIFLFSILIDSARMKWLFSFVWEKHLSLYDAFFNNYMSFLFSMLTPFYFGGQVFQTYHLSRLGFESEHNVNVILSRFVEYLISIAILSTIGLLRYRDLFLSGTLMAPKLIFLAYLVSVSFIGVVILSLVHPPLIAHLFGLLKKARWMDSMIKRFTKKEDWDSRFLEWTHDLKESVKILWKSGFMLLDFPLTLFSLLVQSFALYLAIRFNSGNIGFFDATGLLFFLSMVVFYVPTPGASGGVETVYQIVFSKILGSPGKTLASVLTWRLSTYYLPIFIGLVFLMFYRYPKEVKK</sequence>
<keyword evidence="4 6" id="KW-1133">Transmembrane helix</keyword>
<evidence type="ECO:0000256" key="6">
    <source>
        <dbReference type="SAM" id="Phobius"/>
    </source>
</evidence>
<dbReference type="NCBIfam" id="TIGR00374">
    <property type="entry name" value="flippase-like domain"/>
    <property type="match status" value="1"/>
</dbReference>
<feature type="transmembrane region" description="Helical" evidence="6">
    <location>
        <begin position="121"/>
        <end position="144"/>
    </location>
</feature>
<feature type="transmembrane region" description="Helical" evidence="6">
    <location>
        <begin position="239"/>
        <end position="257"/>
    </location>
</feature>
<keyword evidence="2" id="KW-1003">Cell membrane</keyword>
<evidence type="ECO:0000313" key="7">
    <source>
        <dbReference type="EMBL" id="ACM22379.1"/>
    </source>
</evidence>
<dbReference type="STRING" id="309803.CTN_0203"/>
<feature type="transmembrane region" description="Helical" evidence="6">
    <location>
        <begin position="12"/>
        <end position="30"/>
    </location>
</feature>
<feature type="transmembrane region" description="Helical" evidence="6">
    <location>
        <begin position="264"/>
        <end position="283"/>
    </location>
</feature>
<keyword evidence="8" id="KW-1185">Reference proteome</keyword>
<dbReference type="RefSeq" id="WP_012645089.1">
    <property type="nucleotide sequence ID" value="NC_011978.1"/>
</dbReference>
<evidence type="ECO:0000256" key="2">
    <source>
        <dbReference type="ARBA" id="ARBA00022475"/>
    </source>
</evidence>
<feature type="transmembrane region" description="Helical" evidence="6">
    <location>
        <begin position="320"/>
        <end position="338"/>
    </location>
</feature>
<dbReference type="Proteomes" id="UP000000445">
    <property type="component" value="Chromosome"/>
</dbReference>
<proteinExistence type="predicted"/>
<comment type="subcellular location">
    <subcellularLocation>
        <location evidence="1">Cell membrane</location>
        <topology evidence="1">Multi-pass membrane protein</topology>
    </subcellularLocation>
</comment>
<evidence type="ECO:0000256" key="5">
    <source>
        <dbReference type="ARBA" id="ARBA00023136"/>
    </source>
</evidence>
<dbReference type="GO" id="GO:0005886">
    <property type="term" value="C:plasma membrane"/>
    <property type="evidence" value="ECO:0007669"/>
    <property type="project" value="UniProtKB-SubCell"/>
</dbReference>
<evidence type="ECO:0000256" key="3">
    <source>
        <dbReference type="ARBA" id="ARBA00022692"/>
    </source>
</evidence>
<gene>
    <name evidence="7" type="ordered locus">CTN_0203</name>
</gene>
<dbReference type="KEGG" id="tna:CTN_0203"/>
<name>B9KBI3_THENN</name>
<evidence type="ECO:0000256" key="4">
    <source>
        <dbReference type="ARBA" id="ARBA00022989"/>
    </source>
</evidence>
<feature type="transmembrane region" description="Helical" evidence="6">
    <location>
        <begin position="156"/>
        <end position="180"/>
    </location>
</feature>
<reference evidence="7 8" key="1">
    <citation type="journal article" date="2009" name="Biosci. Biotechnol. Biochem.">
        <title>WeGAS: a web-based microbial genome annotation system.</title>
        <authorList>
            <person name="Lee D."/>
            <person name="Seo H."/>
            <person name="Park C."/>
            <person name="Park K."/>
        </authorList>
    </citation>
    <scope>NUCLEOTIDE SEQUENCE [LARGE SCALE GENOMIC DNA]</scope>
    <source>
        <strain evidence="8">ATCC 49049 / DSM 4359 / NBRC 107923 / NS-E</strain>
    </source>
</reference>
<keyword evidence="3 6" id="KW-0812">Transmembrane</keyword>
<evidence type="ECO:0000256" key="1">
    <source>
        <dbReference type="ARBA" id="ARBA00004651"/>
    </source>
</evidence>
<dbReference type="PANTHER" id="PTHR37693:SF1">
    <property type="entry name" value="INTEGRAL MEMBRANE PROTEIN"/>
    <property type="match status" value="1"/>
</dbReference>